<reference evidence="1" key="1">
    <citation type="submission" date="2023-05" db="EMBL/GenBank/DDBJ databases">
        <authorList>
            <person name="Huff M."/>
        </authorList>
    </citation>
    <scope>NUCLEOTIDE SEQUENCE</scope>
</reference>
<evidence type="ECO:0000313" key="2">
    <source>
        <dbReference type="Proteomes" id="UP000834106"/>
    </source>
</evidence>
<organism evidence="1 2">
    <name type="scientific">Fraxinus pennsylvanica</name>
    <dbReference type="NCBI Taxonomy" id="56036"/>
    <lineage>
        <taxon>Eukaryota</taxon>
        <taxon>Viridiplantae</taxon>
        <taxon>Streptophyta</taxon>
        <taxon>Embryophyta</taxon>
        <taxon>Tracheophyta</taxon>
        <taxon>Spermatophyta</taxon>
        <taxon>Magnoliopsida</taxon>
        <taxon>eudicotyledons</taxon>
        <taxon>Gunneridae</taxon>
        <taxon>Pentapetalae</taxon>
        <taxon>asterids</taxon>
        <taxon>lamiids</taxon>
        <taxon>Lamiales</taxon>
        <taxon>Oleaceae</taxon>
        <taxon>Oleeae</taxon>
        <taxon>Fraxinus</taxon>
    </lineage>
</organism>
<dbReference type="AlphaFoldDB" id="A0AAD1Z5K2"/>
<sequence length="144" mass="15196">MANSVSHLTSCLAAKFLSEWKRTWELLCGIDPENLLLAKIRGFLSFHASAFLRGRADKPDIAIGVLHVAHTPAAARVITLGDLSFRSGAGVHGQAKEASTSSISRQITPPITANLTVANESSMISDTTIAAEPILSSAERSGIS</sequence>
<proteinExistence type="predicted"/>
<keyword evidence="2" id="KW-1185">Reference proteome</keyword>
<accession>A0AAD1Z5K2</accession>
<dbReference type="Proteomes" id="UP000834106">
    <property type="component" value="Chromosome 6"/>
</dbReference>
<evidence type="ECO:0000313" key="1">
    <source>
        <dbReference type="EMBL" id="CAI9763621.1"/>
    </source>
</evidence>
<dbReference type="EMBL" id="OU503041">
    <property type="protein sequence ID" value="CAI9763621.1"/>
    <property type="molecule type" value="Genomic_DNA"/>
</dbReference>
<name>A0AAD1Z5K2_9LAMI</name>
<gene>
    <name evidence="1" type="ORF">FPE_LOCUS11051</name>
</gene>
<protein>
    <submittedName>
        <fullName evidence="1">Uncharacterized protein</fullName>
    </submittedName>
</protein>